<dbReference type="InterPro" id="IPR002048">
    <property type="entry name" value="EF_hand_dom"/>
</dbReference>
<feature type="domain" description="EF-hand" evidence="3">
    <location>
        <begin position="32"/>
        <end position="67"/>
    </location>
</feature>
<dbReference type="InterPro" id="IPR018247">
    <property type="entry name" value="EF_Hand_1_Ca_BS"/>
</dbReference>
<organism evidence="4 5">
    <name type="scientific">Astyanax mexicanus</name>
    <name type="common">Blind cave fish</name>
    <name type="synonym">Astyanax fasciatus mexicanus</name>
    <dbReference type="NCBI Taxonomy" id="7994"/>
    <lineage>
        <taxon>Eukaryota</taxon>
        <taxon>Metazoa</taxon>
        <taxon>Chordata</taxon>
        <taxon>Craniata</taxon>
        <taxon>Vertebrata</taxon>
        <taxon>Euteleostomi</taxon>
        <taxon>Actinopterygii</taxon>
        <taxon>Neopterygii</taxon>
        <taxon>Teleostei</taxon>
        <taxon>Ostariophysi</taxon>
        <taxon>Characiformes</taxon>
        <taxon>Characoidei</taxon>
        <taxon>Acestrorhamphidae</taxon>
        <taxon>Acestrorhamphinae</taxon>
        <taxon>Astyanax</taxon>
    </lineage>
</organism>
<evidence type="ECO:0000256" key="1">
    <source>
        <dbReference type="ARBA" id="ARBA00022723"/>
    </source>
</evidence>
<sequence>MLACTEMITMCLQSAKREHLRSKQQQQLQQNHGLSIFHDIFRRADKNDDGKLSFEEFKAYFADGILTTDELQELFYSIDGRQANNLDTDKLSGRIISFCLPFIISCNRVMCVFYNVLEFKYYEVINDDHCIQMILFLILIHGCGILK</sequence>
<dbReference type="GeneTree" id="ENSGT00950000183131"/>
<dbReference type="AlphaFoldDB" id="A0A3B1JEA9"/>
<dbReference type="InterPro" id="IPR011992">
    <property type="entry name" value="EF-hand-dom_pair"/>
</dbReference>
<dbReference type="Ensembl" id="ENSAMXT00000039003.1">
    <property type="protein sequence ID" value="ENSAMXP00000040106.1"/>
    <property type="gene ID" value="ENSAMXG00000034759.1"/>
</dbReference>
<dbReference type="PROSITE" id="PS00018">
    <property type="entry name" value="EF_HAND_1"/>
    <property type="match status" value="1"/>
</dbReference>
<name>A0A3B1JEA9_ASTMX</name>
<dbReference type="GO" id="GO:0005509">
    <property type="term" value="F:calcium ion binding"/>
    <property type="evidence" value="ECO:0007669"/>
    <property type="project" value="InterPro"/>
</dbReference>
<dbReference type="SUPFAM" id="SSF47473">
    <property type="entry name" value="EF-hand"/>
    <property type="match status" value="1"/>
</dbReference>
<keyword evidence="1" id="KW-0479">Metal-binding</keyword>
<keyword evidence="2" id="KW-0106">Calcium</keyword>
<evidence type="ECO:0000259" key="3">
    <source>
        <dbReference type="PROSITE" id="PS50222"/>
    </source>
</evidence>
<dbReference type="PANTHER" id="PTHR12178:SF3">
    <property type="entry name" value="N-TERMINAL EF-HAND CALCIUM-BINDING PROTEIN 3"/>
    <property type="match status" value="1"/>
</dbReference>
<protein>
    <recommendedName>
        <fullName evidence="3">EF-hand domain-containing protein</fullName>
    </recommendedName>
</protein>
<dbReference type="Bgee" id="ENSAMXG00000034759">
    <property type="expression patterns" value="Expressed in brain and 5 other cell types or tissues"/>
</dbReference>
<accession>A0A3B1JEA9</accession>
<reference evidence="5" key="1">
    <citation type="submission" date="2013-03" db="EMBL/GenBank/DDBJ databases">
        <authorList>
            <person name="Jeffery W."/>
            <person name="Warren W."/>
            <person name="Wilson R.K."/>
        </authorList>
    </citation>
    <scope>NUCLEOTIDE SEQUENCE</scope>
    <source>
        <strain evidence="5">female</strain>
    </source>
</reference>
<dbReference type="GO" id="GO:0005783">
    <property type="term" value="C:endoplasmic reticulum"/>
    <property type="evidence" value="ECO:0007669"/>
    <property type="project" value="TreeGrafter"/>
</dbReference>
<evidence type="ECO:0000313" key="4">
    <source>
        <dbReference type="Ensembl" id="ENSAMXP00000040106.1"/>
    </source>
</evidence>
<proteinExistence type="predicted"/>
<dbReference type="GO" id="GO:0042984">
    <property type="term" value="P:regulation of amyloid precursor protein biosynthetic process"/>
    <property type="evidence" value="ECO:0007669"/>
    <property type="project" value="TreeGrafter"/>
</dbReference>
<reference evidence="4" key="3">
    <citation type="submission" date="2025-08" db="UniProtKB">
        <authorList>
            <consortium name="Ensembl"/>
        </authorList>
    </citation>
    <scope>IDENTIFICATION</scope>
</reference>
<dbReference type="InterPro" id="IPR039862">
    <property type="entry name" value="NECAB1/2/3"/>
</dbReference>
<reference evidence="4" key="4">
    <citation type="submission" date="2025-09" db="UniProtKB">
        <authorList>
            <consortium name="Ensembl"/>
        </authorList>
    </citation>
    <scope>IDENTIFICATION</scope>
</reference>
<evidence type="ECO:0000313" key="5">
    <source>
        <dbReference type="Proteomes" id="UP000018467"/>
    </source>
</evidence>
<keyword evidence="5" id="KW-1185">Reference proteome</keyword>
<dbReference type="PANTHER" id="PTHR12178">
    <property type="entry name" value="EF-HAND DOMAIN-CONTAINING PROTEIN"/>
    <property type="match status" value="1"/>
</dbReference>
<dbReference type="SMART" id="SM00054">
    <property type="entry name" value="EFh"/>
    <property type="match status" value="1"/>
</dbReference>
<dbReference type="PROSITE" id="PS50222">
    <property type="entry name" value="EF_HAND_2"/>
    <property type="match status" value="1"/>
</dbReference>
<evidence type="ECO:0000256" key="2">
    <source>
        <dbReference type="ARBA" id="ARBA00022837"/>
    </source>
</evidence>
<dbReference type="Pfam" id="PF00036">
    <property type="entry name" value="EF-hand_1"/>
    <property type="match status" value="1"/>
</dbReference>
<dbReference type="Proteomes" id="UP000018467">
    <property type="component" value="Unassembled WGS sequence"/>
</dbReference>
<dbReference type="GO" id="GO:0000137">
    <property type="term" value="C:Golgi cis cisterna"/>
    <property type="evidence" value="ECO:0007669"/>
    <property type="project" value="TreeGrafter"/>
</dbReference>
<reference evidence="5" key="2">
    <citation type="journal article" date="2014" name="Nat. Commun.">
        <title>The cavefish genome reveals candidate genes for eye loss.</title>
        <authorList>
            <person name="McGaugh S.E."/>
            <person name="Gross J.B."/>
            <person name="Aken B."/>
            <person name="Blin M."/>
            <person name="Borowsky R."/>
            <person name="Chalopin D."/>
            <person name="Hinaux H."/>
            <person name="Jeffery W.R."/>
            <person name="Keene A."/>
            <person name="Ma L."/>
            <person name="Minx P."/>
            <person name="Murphy D."/>
            <person name="O'Quin K.E."/>
            <person name="Retaux S."/>
            <person name="Rohner N."/>
            <person name="Searle S.M."/>
            <person name="Stahl B.A."/>
            <person name="Tabin C."/>
            <person name="Volff J.N."/>
            <person name="Yoshizawa M."/>
            <person name="Warren W.C."/>
        </authorList>
    </citation>
    <scope>NUCLEOTIDE SEQUENCE [LARGE SCALE GENOMIC DNA]</scope>
    <source>
        <strain evidence="5">female</strain>
    </source>
</reference>
<dbReference type="Gene3D" id="1.10.238.10">
    <property type="entry name" value="EF-hand"/>
    <property type="match status" value="1"/>
</dbReference>